<keyword evidence="3" id="KW-0479">Metal-binding</keyword>
<comment type="cofactor">
    <cofactor evidence="1">
        <name>[4Fe-4S] cluster</name>
        <dbReference type="ChEBI" id="CHEBI:49883"/>
    </cofactor>
</comment>
<evidence type="ECO:0000256" key="1">
    <source>
        <dbReference type="ARBA" id="ARBA00001966"/>
    </source>
</evidence>
<dbReference type="SFLD" id="SFLDG01082">
    <property type="entry name" value="B12-binding_domain_containing"/>
    <property type="match status" value="1"/>
</dbReference>
<comment type="caution">
    <text evidence="8">The sequence shown here is derived from an EMBL/GenBank/DDBJ whole genome shotgun (WGS) entry which is preliminary data.</text>
</comment>
<reference evidence="9" key="1">
    <citation type="journal article" date="2019" name="Int. J. Syst. Evol. Microbiol.">
        <title>The Global Catalogue of Microorganisms (GCM) 10K type strain sequencing project: providing services to taxonomists for standard genome sequencing and annotation.</title>
        <authorList>
            <consortium name="The Broad Institute Genomics Platform"/>
            <consortium name="The Broad Institute Genome Sequencing Center for Infectious Disease"/>
            <person name="Wu L."/>
            <person name="Ma J."/>
        </authorList>
    </citation>
    <scope>NUCLEOTIDE SEQUENCE [LARGE SCALE GENOMIC DNA]</scope>
    <source>
        <strain evidence="9">CCUG 46385</strain>
    </source>
</reference>
<feature type="domain" description="B12-binding" evidence="6">
    <location>
        <begin position="10"/>
        <end position="141"/>
    </location>
</feature>
<evidence type="ECO:0000313" key="8">
    <source>
        <dbReference type="EMBL" id="MFC4803616.1"/>
    </source>
</evidence>
<evidence type="ECO:0000256" key="2">
    <source>
        <dbReference type="ARBA" id="ARBA00022691"/>
    </source>
</evidence>
<dbReference type="RefSeq" id="WP_379787062.1">
    <property type="nucleotide sequence ID" value="NZ_JBHSHL010000003.1"/>
</dbReference>
<dbReference type="SFLD" id="SFLDS00029">
    <property type="entry name" value="Radical_SAM"/>
    <property type="match status" value="1"/>
</dbReference>
<keyword evidence="4" id="KW-0408">Iron</keyword>
<keyword evidence="9" id="KW-1185">Reference proteome</keyword>
<evidence type="ECO:0000259" key="7">
    <source>
        <dbReference type="PROSITE" id="PS51918"/>
    </source>
</evidence>
<organism evidence="8 9">
    <name type="scientific">Filifactor villosus</name>
    <dbReference type="NCBI Taxonomy" id="29374"/>
    <lineage>
        <taxon>Bacteria</taxon>
        <taxon>Bacillati</taxon>
        <taxon>Bacillota</taxon>
        <taxon>Clostridia</taxon>
        <taxon>Peptostreptococcales</taxon>
        <taxon>Filifactoraceae</taxon>
        <taxon>Filifactor</taxon>
    </lineage>
</organism>
<dbReference type="PROSITE" id="PS51918">
    <property type="entry name" value="RADICAL_SAM"/>
    <property type="match status" value="1"/>
</dbReference>
<evidence type="ECO:0000256" key="4">
    <source>
        <dbReference type="ARBA" id="ARBA00023004"/>
    </source>
</evidence>
<dbReference type="CDD" id="cd01335">
    <property type="entry name" value="Radical_SAM"/>
    <property type="match status" value="1"/>
</dbReference>
<name>A0ABV9QLR3_9FIRM</name>
<dbReference type="InterPro" id="IPR058240">
    <property type="entry name" value="rSAM_sf"/>
</dbReference>
<dbReference type="InterPro" id="IPR006638">
    <property type="entry name" value="Elp3/MiaA/NifB-like_rSAM"/>
</dbReference>
<dbReference type="InterPro" id="IPR051198">
    <property type="entry name" value="BchE-like"/>
</dbReference>
<keyword evidence="2" id="KW-0949">S-adenosyl-L-methionine</keyword>
<dbReference type="InterPro" id="IPR006158">
    <property type="entry name" value="Cobalamin-bd"/>
</dbReference>
<feature type="domain" description="Radical SAM core" evidence="7">
    <location>
        <begin position="186"/>
        <end position="413"/>
    </location>
</feature>
<dbReference type="PANTHER" id="PTHR43409:SF16">
    <property type="entry name" value="SLR0320 PROTEIN"/>
    <property type="match status" value="1"/>
</dbReference>
<sequence length="566" mass="65292">MLYELLLVNISRDLSGHSSSFQDSIGHYLIAAYLRKHDFKAYVFSGRVEACKEVIRNEVENHKVPIIGFYVAADNIRIVSHAIAWVKKMFPRVITVVGGPQVMALDYEFFEATGNDFAIMGEGEIPVKRLLECLIDNSFDIEKIPSLIRRDDKERSLIVNQTLDAVIEDLDTIPYPSMEDSVSKKFRDGTTVGIITGRGCPYKCTFCYEGANAKNVRFRSIPNVMEEIDYIYKHNKRLRYINIYDDTFTIKKERVLEFCNEISKRGIKWFCEGHVSFVLKNPDVLQEMVNSGLTCIQFGIESGSNDVLKAYNKNTTFDMIADTIKICKKTGIHGITGNFIIGGALETRHSIEESKRLVKELIYSAKGIIELYVVYFAPYPNTEIVNNPGKFNMKINKHFQEYNLNTMRSPVVETEELSTKEIYELKREFESYVESLYSEATLLSTKEDVLQGLFQDGKRIHLNPTWERHYLSHSHIVNFIEHLSDREQTFHPEYYIIRTFEDIILEGEDLFTEVGSFRGIEKDILVNASGVYNSKEMARMFGVSIEKIEEVYYKLNDRCLVYVSEF</sequence>
<dbReference type="SUPFAM" id="SSF102114">
    <property type="entry name" value="Radical SAM enzymes"/>
    <property type="match status" value="1"/>
</dbReference>
<dbReference type="PROSITE" id="PS51332">
    <property type="entry name" value="B12_BINDING"/>
    <property type="match status" value="1"/>
</dbReference>
<dbReference type="EMBL" id="JBHSHL010000003">
    <property type="protein sequence ID" value="MFC4803616.1"/>
    <property type="molecule type" value="Genomic_DNA"/>
</dbReference>
<dbReference type="Gene3D" id="3.40.50.280">
    <property type="entry name" value="Cobalamin-binding domain"/>
    <property type="match status" value="1"/>
</dbReference>
<proteinExistence type="predicted"/>
<evidence type="ECO:0000313" key="9">
    <source>
        <dbReference type="Proteomes" id="UP001595916"/>
    </source>
</evidence>
<evidence type="ECO:0000259" key="6">
    <source>
        <dbReference type="PROSITE" id="PS51332"/>
    </source>
</evidence>
<dbReference type="InterPro" id="IPR023404">
    <property type="entry name" value="rSAM_horseshoe"/>
</dbReference>
<dbReference type="SFLD" id="SFLDG01123">
    <property type="entry name" value="methyltransferase_(Class_B)"/>
    <property type="match status" value="1"/>
</dbReference>
<accession>A0ABV9QLR3</accession>
<keyword evidence="5" id="KW-0411">Iron-sulfur</keyword>
<dbReference type="InterPro" id="IPR007197">
    <property type="entry name" value="rSAM"/>
</dbReference>
<gene>
    <name evidence="8" type="ORF">ACFO4R_00835</name>
</gene>
<dbReference type="PANTHER" id="PTHR43409">
    <property type="entry name" value="ANAEROBIC MAGNESIUM-PROTOPORPHYRIN IX MONOMETHYL ESTER CYCLASE-RELATED"/>
    <property type="match status" value="1"/>
</dbReference>
<dbReference type="Proteomes" id="UP001595916">
    <property type="component" value="Unassembled WGS sequence"/>
</dbReference>
<dbReference type="InterPro" id="IPR034466">
    <property type="entry name" value="Methyltransferase_Class_B"/>
</dbReference>
<dbReference type="Pfam" id="PF04055">
    <property type="entry name" value="Radical_SAM"/>
    <property type="match status" value="1"/>
</dbReference>
<protein>
    <submittedName>
        <fullName evidence="8">B12-binding domain-containing radical SAM protein</fullName>
    </submittedName>
</protein>
<dbReference type="Pfam" id="PF02310">
    <property type="entry name" value="B12-binding"/>
    <property type="match status" value="1"/>
</dbReference>
<dbReference type="SMART" id="SM00729">
    <property type="entry name" value="Elp3"/>
    <property type="match status" value="1"/>
</dbReference>
<evidence type="ECO:0000256" key="5">
    <source>
        <dbReference type="ARBA" id="ARBA00023014"/>
    </source>
</evidence>
<evidence type="ECO:0000256" key="3">
    <source>
        <dbReference type="ARBA" id="ARBA00022723"/>
    </source>
</evidence>
<dbReference type="Gene3D" id="3.80.30.20">
    <property type="entry name" value="tm_1862 like domain"/>
    <property type="match status" value="1"/>
</dbReference>